<evidence type="ECO:0000256" key="2">
    <source>
        <dbReference type="ARBA" id="ARBA00007441"/>
    </source>
</evidence>
<dbReference type="SUPFAM" id="SSF53383">
    <property type="entry name" value="PLP-dependent transferases"/>
    <property type="match status" value="1"/>
</dbReference>
<dbReference type="GO" id="GO:0004838">
    <property type="term" value="F:L-tyrosine-2-oxoglutarate transaminase activity"/>
    <property type="evidence" value="ECO:0007669"/>
    <property type="project" value="TreeGrafter"/>
</dbReference>
<dbReference type="InterPro" id="IPR004838">
    <property type="entry name" value="NHTrfase_class1_PyrdxlP-BS"/>
</dbReference>
<protein>
    <recommendedName>
        <fullName evidence="6">Aminotransferase class I/classII large domain-containing protein</fullName>
    </recommendedName>
</protein>
<evidence type="ECO:0000256" key="3">
    <source>
        <dbReference type="ARBA" id="ARBA00022898"/>
    </source>
</evidence>
<dbReference type="GO" id="GO:0030170">
    <property type="term" value="F:pyridoxal phosphate binding"/>
    <property type="evidence" value="ECO:0007669"/>
    <property type="project" value="InterPro"/>
</dbReference>
<feature type="domain" description="Aminotransferase class I/classII large" evidence="6">
    <location>
        <begin position="59"/>
        <end position="410"/>
    </location>
</feature>
<evidence type="ECO:0000256" key="5">
    <source>
        <dbReference type="PIRSR" id="PIRSR000517-1"/>
    </source>
</evidence>
<comment type="caution">
    <text evidence="7">The sequence shown here is derived from an EMBL/GenBank/DDBJ whole genome shotgun (WGS) entry which is preliminary data.</text>
</comment>
<dbReference type="Proteomes" id="UP001187192">
    <property type="component" value="Unassembled WGS sequence"/>
</dbReference>
<dbReference type="PIRSF" id="PIRSF000517">
    <property type="entry name" value="Tyr_transaminase"/>
    <property type="match status" value="1"/>
</dbReference>
<dbReference type="InterPro" id="IPR004839">
    <property type="entry name" value="Aminotransferase_I/II_large"/>
</dbReference>
<dbReference type="InterPro" id="IPR005958">
    <property type="entry name" value="TyrNic_aminoTrfase"/>
</dbReference>
<evidence type="ECO:0000313" key="8">
    <source>
        <dbReference type="Proteomes" id="UP001187192"/>
    </source>
</evidence>
<dbReference type="InterPro" id="IPR015421">
    <property type="entry name" value="PyrdxlP-dep_Trfase_major"/>
</dbReference>
<evidence type="ECO:0000313" key="7">
    <source>
        <dbReference type="EMBL" id="GMN53850.1"/>
    </source>
</evidence>
<name>A0AA88AL04_FICCA</name>
<sequence length="424" mass="46597">MEDVVDKKWGFEGNKELSSASVSVRGVLNKLVENIDVNNPHDQRPVITLARTDPSVFPCFRTTSSAVDAVADAVRSFQFNGYPPTVGVASAKKAISEHLSRDLSYKLSPEDVYLTVGCTQAIEIITSVLARPGANILLPRPGYPQYEARAAFDHLEVRHFDLLPGKAWEVDLDSIEQLADDNTVAMVIINPGNPCGNVFTRQHLEKVAETARKLGIFVISDEVYGGQAFGKNPFVPMGEFGSVVPVITLGSLSKQWVVPGWRLGWIVTCDPNGVLKTSGFLDCLKSYLDVTSDPPTFLQGALPQIFEKTRGEFFSKILDTLREAASVCYGKVEEIPCLTCPHKPEGAMTVMVKLNLSLLEGISDDMDFCLKLAKEEAVTVLPGFVVGLKNWLRITFAIDPSSLDDALRRIKAFNLRHAKKLIKD</sequence>
<dbReference type="NCBIfam" id="TIGR01265">
    <property type="entry name" value="tyr_nico_aTase"/>
    <property type="match status" value="1"/>
</dbReference>
<comment type="cofactor">
    <cofactor evidence="1 4 5">
        <name>pyridoxal 5'-phosphate</name>
        <dbReference type="ChEBI" id="CHEBI:597326"/>
    </cofactor>
</comment>
<dbReference type="Gene3D" id="3.40.640.10">
    <property type="entry name" value="Type I PLP-dependent aspartate aminotransferase-like (Major domain)"/>
    <property type="match status" value="1"/>
</dbReference>
<dbReference type="PANTHER" id="PTHR45744">
    <property type="entry name" value="TYROSINE AMINOTRANSFERASE"/>
    <property type="match status" value="1"/>
</dbReference>
<evidence type="ECO:0000256" key="4">
    <source>
        <dbReference type="PIRNR" id="PIRNR000517"/>
    </source>
</evidence>
<dbReference type="Pfam" id="PF00155">
    <property type="entry name" value="Aminotran_1_2"/>
    <property type="match status" value="1"/>
</dbReference>
<reference evidence="7" key="1">
    <citation type="submission" date="2023-07" db="EMBL/GenBank/DDBJ databases">
        <title>draft genome sequence of fig (Ficus carica).</title>
        <authorList>
            <person name="Takahashi T."/>
            <person name="Nishimura K."/>
        </authorList>
    </citation>
    <scope>NUCLEOTIDE SEQUENCE</scope>
</reference>
<dbReference type="CDD" id="cd00609">
    <property type="entry name" value="AAT_like"/>
    <property type="match status" value="1"/>
</dbReference>
<dbReference type="InterPro" id="IPR015424">
    <property type="entry name" value="PyrdxlP-dep_Trfase"/>
</dbReference>
<dbReference type="EMBL" id="BTGU01000048">
    <property type="protein sequence ID" value="GMN53850.1"/>
    <property type="molecule type" value="Genomic_DNA"/>
</dbReference>
<dbReference type="GO" id="GO:0006572">
    <property type="term" value="P:L-tyrosine catabolic process"/>
    <property type="evidence" value="ECO:0007669"/>
    <property type="project" value="TreeGrafter"/>
</dbReference>
<organism evidence="7 8">
    <name type="scientific">Ficus carica</name>
    <name type="common">Common fig</name>
    <dbReference type="NCBI Taxonomy" id="3494"/>
    <lineage>
        <taxon>Eukaryota</taxon>
        <taxon>Viridiplantae</taxon>
        <taxon>Streptophyta</taxon>
        <taxon>Embryophyta</taxon>
        <taxon>Tracheophyta</taxon>
        <taxon>Spermatophyta</taxon>
        <taxon>Magnoliopsida</taxon>
        <taxon>eudicotyledons</taxon>
        <taxon>Gunneridae</taxon>
        <taxon>Pentapetalae</taxon>
        <taxon>rosids</taxon>
        <taxon>fabids</taxon>
        <taxon>Rosales</taxon>
        <taxon>Moraceae</taxon>
        <taxon>Ficeae</taxon>
        <taxon>Ficus</taxon>
    </lineage>
</organism>
<dbReference type="PANTHER" id="PTHR45744:SF11">
    <property type="entry name" value="TYROSINE AMINOTRANSFERASE"/>
    <property type="match status" value="1"/>
</dbReference>
<comment type="similarity">
    <text evidence="2 4">Belongs to the class-I pyridoxal-phosphate-dependent aminotransferase family.</text>
</comment>
<dbReference type="AlphaFoldDB" id="A0AA88AL04"/>
<keyword evidence="3 4" id="KW-0663">Pyridoxal phosphate</keyword>
<evidence type="ECO:0000259" key="6">
    <source>
        <dbReference type="Pfam" id="PF00155"/>
    </source>
</evidence>
<keyword evidence="8" id="KW-1185">Reference proteome</keyword>
<accession>A0AA88AL04</accession>
<proteinExistence type="inferred from homology"/>
<feature type="modified residue" description="N6-(pyridoxal phosphate)lysine" evidence="5">
    <location>
        <position position="254"/>
    </location>
</feature>
<dbReference type="FunFam" id="3.40.640.10:FF:000048">
    <property type="entry name" value="tyrosine aminotransferase"/>
    <property type="match status" value="1"/>
</dbReference>
<dbReference type="PROSITE" id="PS00105">
    <property type="entry name" value="AA_TRANSFER_CLASS_1"/>
    <property type="match status" value="1"/>
</dbReference>
<gene>
    <name evidence="7" type="ORF">TIFTF001_022977</name>
</gene>
<dbReference type="InterPro" id="IPR015422">
    <property type="entry name" value="PyrdxlP-dep_Trfase_small"/>
</dbReference>
<dbReference type="Gene3D" id="3.90.1150.10">
    <property type="entry name" value="Aspartate Aminotransferase, domain 1"/>
    <property type="match status" value="1"/>
</dbReference>
<evidence type="ECO:0000256" key="1">
    <source>
        <dbReference type="ARBA" id="ARBA00001933"/>
    </source>
</evidence>
<dbReference type="PRINTS" id="PR00753">
    <property type="entry name" value="ACCSYNTHASE"/>
</dbReference>